<accession>B4VXU9</accession>
<name>B4VXU9_9CYAN</name>
<protein>
    <submittedName>
        <fullName evidence="1">Uncharacterized protein</fullName>
    </submittedName>
</protein>
<evidence type="ECO:0000313" key="1">
    <source>
        <dbReference type="EMBL" id="EDX73096.1"/>
    </source>
</evidence>
<dbReference type="AlphaFoldDB" id="B4VXU9"/>
<keyword evidence="2" id="KW-1185">Reference proteome</keyword>
<dbReference type="Proteomes" id="UP000003835">
    <property type="component" value="Unassembled WGS sequence"/>
</dbReference>
<dbReference type="EMBL" id="DS989859">
    <property type="protein sequence ID" value="EDX73096.1"/>
    <property type="molecule type" value="Genomic_DNA"/>
</dbReference>
<proteinExistence type="predicted"/>
<organism evidence="1 2">
    <name type="scientific">Coleofasciculus chthonoplastes PCC 7420</name>
    <dbReference type="NCBI Taxonomy" id="118168"/>
    <lineage>
        <taxon>Bacteria</taxon>
        <taxon>Bacillati</taxon>
        <taxon>Cyanobacteriota</taxon>
        <taxon>Cyanophyceae</taxon>
        <taxon>Coleofasciculales</taxon>
        <taxon>Coleofasciculaceae</taxon>
        <taxon>Coleofasciculus</taxon>
    </lineage>
</organism>
<reference evidence="1 2" key="1">
    <citation type="submission" date="2008-07" db="EMBL/GenBank/DDBJ databases">
        <authorList>
            <person name="Tandeau de Marsac N."/>
            <person name="Ferriera S."/>
            <person name="Johnson J."/>
            <person name="Kravitz S."/>
            <person name="Beeson K."/>
            <person name="Sutton G."/>
            <person name="Rogers Y.-H."/>
            <person name="Friedman R."/>
            <person name="Frazier M."/>
            <person name="Venter J.C."/>
        </authorList>
    </citation>
    <scope>NUCLEOTIDE SEQUENCE [LARGE SCALE GENOMIC DNA]</scope>
    <source>
        <strain evidence="1 2">PCC 7420</strain>
    </source>
</reference>
<gene>
    <name evidence="1" type="ORF">MC7420_4343</name>
</gene>
<sequence length="39" mass="4547">MASLNLPLRIQKITRGQNLNCSEKENLLNRLKRGRVLQQ</sequence>
<dbReference type="HOGENOM" id="CLU_3307871_0_0_3"/>
<evidence type="ECO:0000313" key="2">
    <source>
        <dbReference type="Proteomes" id="UP000003835"/>
    </source>
</evidence>